<gene>
    <name evidence="1" type="ORF">ACJDU8_18415</name>
</gene>
<protein>
    <submittedName>
        <fullName evidence="1">Uncharacterized protein</fullName>
    </submittedName>
</protein>
<evidence type="ECO:0000313" key="1">
    <source>
        <dbReference type="EMBL" id="MFL0197521.1"/>
    </source>
</evidence>
<dbReference type="RefSeq" id="WP_406793627.1">
    <property type="nucleotide sequence ID" value="NZ_JBJHZX010000032.1"/>
</dbReference>
<keyword evidence="2" id="KW-1185">Reference proteome</keyword>
<comment type="caution">
    <text evidence="1">The sequence shown here is derived from an EMBL/GenBank/DDBJ whole genome shotgun (WGS) entry which is preliminary data.</text>
</comment>
<name>A0ABW8SQ83_9CLOT</name>
<organism evidence="1 2">
    <name type="scientific">Candidatus Clostridium eludens</name>
    <dbReference type="NCBI Taxonomy" id="3381663"/>
    <lineage>
        <taxon>Bacteria</taxon>
        <taxon>Bacillati</taxon>
        <taxon>Bacillota</taxon>
        <taxon>Clostridia</taxon>
        <taxon>Eubacteriales</taxon>
        <taxon>Clostridiaceae</taxon>
        <taxon>Clostridium</taxon>
    </lineage>
</organism>
<dbReference type="Proteomes" id="UP001623660">
    <property type="component" value="Unassembled WGS sequence"/>
</dbReference>
<sequence length="59" mass="6969">MRNMKLTVTQEKREATMDKILKLIEVEFQEVEITPRFTKKLLEGTITVLDISNHMNSFE</sequence>
<dbReference type="EMBL" id="JBJHZX010000032">
    <property type="protein sequence ID" value="MFL0197521.1"/>
    <property type="molecule type" value="Genomic_DNA"/>
</dbReference>
<accession>A0ABW8SQ83</accession>
<proteinExistence type="predicted"/>
<reference evidence="1 2" key="1">
    <citation type="submission" date="2024-11" db="EMBL/GenBank/DDBJ databases">
        <authorList>
            <person name="Heng Y.C."/>
            <person name="Lim A.C.H."/>
            <person name="Lee J.K.Y."/>
            <person name="Kittelmann S."/>
        </authorList>
    </citation>
    <scope>NUCLEOTIDE SEQUENCE [LARGE SCALE GENOMIC DNA]</scope>
    <source>
        <strain evidence="1 2">WILCCON 0269</strain>
    </source>
</reference>
<evidence type="ECO:0000313" key="2">
    <source>
        <dbReference type="Proteomes" id="UP001623660"/>
    </source>
</evidence>